<evidence type="ECO:0000259" key="2">
    <source>
        <dbReference type="PROSITE" id="PS50011"/>
    </source>
</evidence>
<dbReference type="Gene3D" id="1.10.510.10">
    <property type="entry name" value="Transferase(Phosphotransferase) domain 1"/>
    <property type="match status" value="1"/>
</dbReference>
<sequence>MHDDMNLNNYISGMSLGTSNDSACSIHVALHKDTNTFVVIKKYLIDNQDSEDYNLIQQEIITTRQLQHPNVLPYLNAFISGPNVYVLSPLMSYGSCSEIISQYFKEGLPELTIAHILRDVLCGLEYIHKKGFILRALKASHILISSDGQACICGMKYSCEVFGSGKWQKTVYSFPASTRKNLKWLSPEVLQQDLRGYNEKSDIYSLGITICELANGIVPFALETDILMLTEKVKDSIPTIIDNTTFPFDVMDLEEMEEQTQGQEVPRNFRQMANRTFSGSFHEITERCLQLNPNARPGASALLMHPFIKQCRRSDPVVLNTLKSIKPLHESFVETLENQATDLANTMGNMELDDYQWDFENT</sequence>
<organism evidence="3 4">
    <name type="scientific">Trichogramma kaykai</name>
    <dbReference type="NCBI Taxonomy" id="54128"/>
    <lineage>
        <taxon>Eukaryota</taxon>
        <taxon>Metazoa</taxon>
        <taxon>Ecdysozoa</taxon>
        <taxon>Arthropoda</taxon>
        <taxon>Hexapoda</taxon>
        <taxon>Insecta</taxon>
        <taxon>Pterygota</taxon>
        <taxon>Neoptera</taxon>
        <taxon>Endopterygota</taxon>
        <taxon>Hymenoptera</taxon>
        <taxon>Apocrita</taxon>
        <taxon>Proctotrupomorpha</taxon>
        <taxon>Chalcidoidea</taxon>
        <taxon>Trichogrammatidae</taxon>
        <taxon>Trichogramma</taxon>
    </lineage>
</organism>
<dbReference type="PANTHER" id="PTHR48014:SF21">
    <property type="entry name" value="SERINE_THREONINE-PROTEIN KINASE FRAY2"/>
    <property type="match status" value="1"/>
</dbReference>
<protein>
    <recommendedName>
        <fullName evidence="2">Protein kinase domain-containing protein</fullName>
    </recommendedName>
</protein>
<comment type="similarity">
    <text evidence="1">Belongs to the protein kinase superfamily. STE Ser/Thr protein kinase family. STE20 subfamily.</text>
</comment>
<dbReference type="InterPro" id="IPR047173">
    <property type="entry name" value="STRAD_A/B-like"/>
</dbReference>
<dbReference type="InterPro" id="IPR011009">
    <property type="entry name" value="Kinase-like_dom_sf"/>
</dbReference>
<feature type="domain" description="Protein kinase" evidence="2">
    <location>
        <begin position="8"/>
        <end position="308"/>
    </location>
</feature>
<evidence type="ECO:0000313" key="4">
    <source>
        <dbReference type="Proteomes" id="UP001627154"/>
    </source>
</evidence>
<accession>A0ABD2W3M8</accession>
<dbReference type="InterPro" id="IPR000719">
    <property type="entry name" value="Prot_kinase_dom"/>
</dbReference>
<dbReference type="PANTHER" id="PTHR48014">
    <property type="entry name" value="SERINE/THREONINE-PROTEIN KINASE FRAY2"/>
    <property type="match status" value="1"/>
</dbReference>
<evidence type="ECO:0000313" key="3">
    <source>
        <dbReference type="EMBL" id="KAL3387734.1"/>
    </source>
</evidence>
<comment type="caution">
    <text evidence="3">The sequence shown here is derived from an EMBL/GenBank/DDBJ whole genome shotgun (WGS) entry which is preliminary data.</text>
</comment>
<name>A0ABD2W3M8_9HYME</name>
<dbReference type="Pfam" id="PF00069">
    <property type="entry name" value="Pkinase"/>
    <property type="match status" value="1"/>
</dbReference>
<reference evidence="3 4" key="1">
    <citation type="journal article" date="2024" name="bioRxiv">
        <title>A reference genome for Trichogramma kaykai: A tiny desert-dwelling parasitoid wasp with competing sex-ratio distorters.</title>
        <authorList>
            <person name="Culotta J."/>
            <person name="Lindsey A.R."/>
        </authorList>
    </citation>
    <scope>NUCLEOTIDE SEQUENCE [LARGE SCALE GENOMIC DNA]</scope>
    <source>
        <strain evidence="3 4">KSX58</strain>
    </source>
</reference>
<dbReference type="AlphaFoldDB" id="A0ABD2W3M8"/>
<proteinExistence type="inferred from homology"/>
<dbReference type="Gene3D" id="3.30.200.20">
    <property type="entry name" value="Phosphorylase Kinase, domain 1"/>
    <property type="match status" value="1"/>
</dbReference>
<gene>
    <name evidence="3" type="ORF">TKK_016845</name>
</gene>
<dbReference type="EMBL" id="JBJJXI010000136">
    <property type="protein sequence ID" value="KAL3387734.1"/>
    <property type="molecule type" value="Genomic_DNA"/>
</dbReference>
<dbReference type="PROSITE" id="PS50011">
    <property type="entry name" value="PROTEIN_KINASE_DOM"/>
    <property type="match status" value="1"/>
</dbReference>
<dbReference type="SUPFAM" id="SSF56112">
    <property type="entry name" value="Protein kinase-like (PK-like)"/>
    <property type="match status" value="1"/>
</dbReference>
<evidence type="ECO:0000256" key="1">
    <source>
        <dbReference type="ARBA" id="ARBA00008874"/>
    </source>
</evidence>
<dbReference type="Proteomes" id="UP001627154">
    <property type="component" value="Unassembled WGS sequence"/>
</dbReference>
<keyword evidence="4" id="KW-1185">Reference proteome</keyword>